<organism evidence="2 3">
    <name type="scientific">Natronosporangium hydrolyticum</name>
    <dbReference type="NCBI Taxonomy" id="2811111"/>
    <lineage>
        <taxon>Bacteria</taxon>
        <taxon>Bacillati</taxon>
        <taxon>Actinomycetota</taxon>
        <taxon>Actinomycetes</taxon>
        <taxon>Micromonosporales</taxon>
        <taxon>Micromonosporaceae</taxon>
        <taxon>Natronosporangium</taxon>
    </lineage>
</organism>
<gene>
    <name evidence="2" type="ORF">JQS43_25490</name>
</gene>
<feature type="domain" description="AbiEi antitoxin C-terminal" evidence="1">
    <location>
        <begin position="12"/>
        <end position="125"/>
    </location>
</feature>
<dbReference type="KEGG" id="nhy:JQS43_25490"/>
<accession>A0A895YGW5</accession>
<dbReference type="AlphaFoldDB" id="A0A895YGW5"/>
<dbReference type="RefSeq" id="WP_239676916.1">
    <property type="nucleotide sequence ID" value="NZ_CP070499.1"/>
</dbReference>
<evidence type="ECO:0000313" key="2">
    <source>
        <dbReference type="EMBL" id="QSB14759.1"/>
    </source>
</evidence>
<sequence>MEIRAATERLDAIASHETAAMLWGIPTLGAPDHHQLTRARRTQGTARYPGVVVHHSRVAPGEHTMIRGVPVTTLPRTVVDLSRRRPFRAGVVVADAALRRRCPRDELLEVLDSCRGWPGIARARHVAAFADHRAESPLESISRVAFHHHGLPTPTLQAIIGGLERADFLWAPYRVIGEADGLTKYTAPEVLRREKLRDAGFAELGFTAFRWTWRDAYQRPDALAYRAEQMLVRGGYRP</sequence>
<name>A0A895YGW5_9ACTN</name>
<dbReference type="Pfam" id="PF09407">
    <property type="entry name" value="AbiEi_1"/>
    <property type="match status" value="1"/>
</dbReference>
<evidence type="ECO:0000313" key="3">
    <source>
        <dbReference type="Proteomes" id="UP000662857"/>
    </source>
</evidence>
<dbReference type="InterPro" id="IPR018547">
    <property type="entry name" value="AbiEi_C"/>
</dbReference>
<protein>
    <recommendedName>
        <fullName evidence="1">AbiEi antitoxin C-terminal domain-containing protein</fullName>
    </recommendedName>
</protein>
<dbReference type="Proteomes" id="UP000662857">
    <property type="component" value="Chromosome"/>
</dbReference>
<keyword evidence="3" id="KW-1185">Reference proteome</keyword>
<dbReference type="EMBL" id="CP070499">
    <property type="protein sequence ID" value="QSB14759.1"/>
    <property type="molecule type" value="Genomic_DNA"/>
</dbReference>
<evidence type="ECO:0000259" key="1">
    <source>
        <dbReference type="Pfam" id="PF09407"/>
    </source>
</evidence>
<reference evidence="2" key="1">
    <citation type="submission" date="2021-02" db="EMBL/GenBank/DDBJ databases">
        <title>Natrosporangium hydrolyticum gen. nov., sp. nov, a haloalkaliphilic actinobacterium from a soda solonchak soil.</title>
        <authorList>
            <person name="Sorokin D.Y."/>
            <person name="Khijniak T.V."/>
            <person name="Zakharycheva A.P."/>
            <person name="Boueva O.V."/>
            <person name="Ariskina E.V."/>
            <person name="Hahnke R.L."/>
            <person name="Bunk B."/>
            <person name="Sproer C."/>
            <person name="Schumann P."/>
            <person name="Evtushenko L.I."/>
            <person name="Kublanov I.V."/>
        </authorList>
    </citation>
    <scope>NUCLEOTIDE SEQUENCE</scope>
    <source>
        <strain evidence="2">DSM 106523</strain>
    </source>
</reference>
<proteinExistence type="predicted"/>